<dbReference type="InterPro" id="IPR017853">
    <property type="entry name" value="GH"/>
</dbReference>
<keyword evidence="3 6" id="KW-0326">Glycosidase</keyword>
<dbReference type="EMBL" id="QRMZ01000028">
    <property type="protein sequence ID" value="RHK04330.1"/>
    <property type="molecule type" value="Genomic_DNA"/>
</dbReference>
<comment type="caution">
    <text evidence="7">The sequence shown here is derived from an EMBL/GenBank/DDBJ whole genome shotgun (WGS) entry which is preliminary data.</text>
</comment>
<dbReference type="PRINTS" id="PR00131">
    <property type="entry name" value="GLHYDRLASE1"/>
</dbReference>
<sequence length="490" mass="56261">MSLPEGFLWGGATAANQYEGGFDQGGRGLSTLDIVTSGSQEQPRQLTVKDAQGNIRKVSMYEGMPEDCQGFLDETQYYPSHRATDFYHHWQEDIALFAEQGYKAYRMSISWTRIFPDGTKDSLNEEGILFYERIFNELLNYGIEPIVTLNHFDMPLALAESREGWLDRRTIEDFLDYAVLLFDRFKGQVKYWVTFNEINFLNGYVFLGIKGKELGKRAQALHHVFLASARCVIEGKKINPDFQIGMMLASAGMYPETCNPNDSMREIEVSRMFKYLYSDVQCRGYYSEYALKEYERNGWQLVMESDDLDLLRKGTVDFLSFSYYNSAVISTKEKEKTSRGNMMEAVKNPYLEESEWGWPIDPTGLRIVLNQLYDRYQLPLFIVENGLGALDTFNDQNEIVDDARIAYLSAHIEQMIKAVVHDGVKLLGYTPWGCIDIISAGTGEMKKRYGFIYVDLDDAGKGTFARKKKKSFYWYKKVIESNGTSIQAKP</sequence>
<evidence type="ECO:0000313" key="7">
    <source>
        <dbReference type="EMBL" id="RHK04330.1"/>
    </source>
</evidence>
<organism evidence="7 8">
    <name type="scientific">Enterococcus casseliflavus</name>
    <name type="common">Enterococcus flavescens</name>
    <dbReference type="NCBI Taxonomy" id="37734"/>
    <lineage>
        <taxon>Bacteria</taxon>
        <taxon>Bacillati</taxon>
        <taxon>Bacillota</taxon>
        <taxon>Bacilli</taxon>
        <taxon>Lactobacillales</taxon>
        <taxon>Enterococcaceae</taxon>
        <taxon>Enterococcus</taxon>
    </lineage>
</organism>
<keyword evidence="2 6" id="KW-0378">Hydrolase</keyword>
<dbReference type="Gene3D" id="3.20.20.80">
    <property type="entry name" value="Glycosidases"/>
    <property type="match status" value="1"/>
</dbReference>
<dbReference type="GO" id="GO:0016052">
    <property type="term" value="P:carbohydrate catabolic process"/>
    <property type="evidence" value="ECO:0007669"/>
    <property type="project" value="TreeGrafter"/>
</dbReference>
<evidence type="ECO:0000256" key="4">
    <source>
        <dbReference type="PROSITE-ProRule" id="PRU10055"/>
    </source>
</evidence>
<evidence type="ECO:0000313" key="8">
    <source>
        <dbReference type="Proteomes" id="UP000286288"/>
    </source>
</evidence>
<evidence type="ECO:0000256" key="5">
    <source>
        <dbReference type="RuleBase" id="RU003690"/>
    </source>
</evidence>
<accession>A0A415EP13</accession>
<feature type="active site" description="Nucleophile" evidence="4">
    <location>
        <position position="384"/>
    </location>
</feature>
<proteinExistence type="inferred from homology"/>
<evidence type="ECO:0000256" key="3">
    <source>
        <dbReference type="ARBA" id="ARBA00023295"/>
    </source>
</evidence>
<dbReference type="PANTHER" id="PTHR10353:SF122">
    <property type="entry name" value="6-PHOSPHO-BETA-GLUCOSIDASE ASCB-RELATED"/>
    <property type="match status" value="1"/>
</dbReference>
<comment type="similarity">
    <text evidence="1 5">Belongs to the glycosyl hydrolase 1 family.</text>
</comment>
<dbReference type="PROSITE" id="PS00572">
    <property type="entry name" value="GLYCOSYL_HYDROL_F1_1"/>
    <property type="match status" value="1"/>
</dbReference>
<dbReference type="InterPro" id="IPR033132">
    <property type="entry name" value="GH_1_N_CS"/>
</dbReference>
<evidence type="ECO:0000256" key="2">
    <source>
        <dbReference type="ARBA" id="ARBA00022801"/>
    </source>
</evidence>
<dbReference type="GO" id="GO:0008422">
    <property type="term" value="F:beta-glucosidase activity"/>
    <property type="evidence" value="ECO:0007669"/>
    <property type="project" value="TreeGrafter"/>
</dbReference>
<evidence type="ECO:0000256" key="6">
    <source>
        <dbReference type="RuleBase" id="RU004468"/>
    </source>
</evidence>
<dbReference type="InterPro" id="IPR001360">
    <property type="entry name" value="Glyco_hydro_1"/>
</dbReference>
<gene>
    <name evidence="7" type="ORF">DW084_16210</name>
</gene>
<reference evidence="7 8" key="1">
    <citation type="submission" date="2018-08" db="EMBL/GenBank/DDBJ databases">
        <title>A genome reference for cultivated species of the human gut microbiota.</title>
        <authorList>
            <person name="Zou Y."/>
            <person name="Xue W."/>
            <person name="Luo G."/>
        </authorList>
    </citation>
    <scope>NUCLEOTIDE SEQUENCE [LARGE SCALE GENOMIC DNA]</scope>
    <source>
        <strain evidence="7 8">AF48-16</strain>
    </source>
</reference>
<dbReference type="Proteomes" id="UP000286288">
    <property type="component" value="Unassembled WGS sequence"/>
</dbReference>
<dbReference type="Pfam" id="PF00232">
    <property type="entry name" value="Glyco_hydro_1"/>
    <property type="match status" value="2"/>
</dbReference>
<dbReference type="PROSITE" id="PS00653">
    <property type="entry name" value="GLYCOSYL_HYDROL_F1_2"/>
    <property type="match status" value="1"/>
</dbReference>
<dbReference type="AlphaFoldDB" id="A0A415EP13"/>
<name>A0A415EP13_ENTCA</name>
<dbReference type="InterPro" id="IPR018120">
    <property type="entry name" value="Glyco_hydro_1_AS"/>
</dbReference>
<evidence type="ECO:0000256" key="1">
    <source>
        <dbReference type="ARBA" id="ARBA00010838"/>
    </source>
</evidence>
<dbReference type="PANTHER" id="PTHR10353">
    <property type="entry name" value="GLYCOSYL HYDROLASE"/>
    <property type="match status" value="1"/>
</dbReference>
<dbReference type="GO" id="GO:0005829">
    <property type="term" value="C:cytosol"/>
    <property type="evidence" value="ECO:0007669"/>
    <property type="project" value="TreeGrafter"/>
</dbReference>
<protein>
    <submittedName>
        <fullName evidence="7">Glycoside hydrolase family 1 protein</fullName>
    </submittedName>
</protein>
<dbReference type="SUPFAM" id="SSF51445">
    <property type="entry name" value="(Trans)glycosidases"/>
    <property type="match status" value="1"/>
</dbReference>